<reference evidence="2" key="1">
    <citation type="submission" date="2021-04" db="EMBL/GenBank/DDBJ databases">
        <title>First draft genome resource for Brassicaceae pathogens Fusarium oxysporum f. sp. raphani and Fusarium oxysporum f. sp. rapae.</title>
        <authorList>
            <person name="Asai S."/>
        </authorList>
    </citation>
    <scope>NUCLEOTIDE SEQUENCE</scope>
    <source>
        <strain evidence="2">Tf1262</strain>
    </source>
</reference>
<feature type="compositionally biased region" description="Low complexity" evidence="1">
    <location>
        <begin position="54"/>
        <end position="64"/>
    </location>
</feature>
<feature type="region of interest" description="Disordered" evidence="1">
    <location>
        <begin position="54"/>
        <end position="78"/>
    </location>
</feature>
<proteinExistence type="predicted"/>
<protein>
    <submittedName>
        <fullName evidence="2">Uncharacterized protein</fullName>
    </submittedName>
</protein>
<gene>
    <name evidence="2" type="ORF">Forpi1262_v015711</name>
</gene>
<comment type="caution">
    <text evidence="2">The sequence shown here is derived from an EMBL/GenBank/DDBJ whole genome shotgun (WGS) entry which is preliminary data.</text>
</comment>
<accession>A0A8J5PBX6</accession>
<dbReference type="Proteomes" id="UP000693942">
    <property type="component" value="Unassembled WGS sequence"/>
</dbReference>
<evidence type="ECO:0000313" key="3">
    <source>
        <dbReference type="Proteomes" id="UP000693942"/>
    </source>
</evidence>
<sequence length="78" mass="8025">MESAGIRGAAELSLISPRGLCNDLICPTISIQLTASFLPLAALGTAHGPQYMTATTASSGHGTTNSQPQDPLIVFRQG</sequence>
<evidence type="ECO:0000256" key="1">
    <source>
        <dbReference type="SAM" id="MobiDB-lite"/>
    </source>
</evidence>
<dbReference type="AlphaFoldDB" id="A0A8J5PBX6"/>
<organism evidence="2 3">
    <name type="scientific">Fusarium oxysporum f. sp. raphani</name>
    <dbReference type="NCBI Taxonomy" id="96318"/>
    <lineage>
        <taxon>Eukaryota</taxon>
        <taxon>Fungi</taxon>
        <taxon>Dikarya</taxon>
        <taxon>Ascomycota</taxon>
        <taxon>Pezizomycotina</taxon>
        <taxon>Sordariomycetes</taxon>
        <taxon>Hypocreomycetidae</taxon>
        <taxon>Hypocreales</taxon>
        <taxon>Nectriaceae</taxon>
        <taxon>Fusarium</taxon>
        <taxon>Fusarium oxysporum species complex</taxon>
    </lineage>
</organism>
<name>A0A8J5PBX6_FUSOX</name>
<evidence type="ECO:0000313" key="2">
    <source>
        <dbReference type="EMBL" id="KAG7423188.1"/>
    </source>
</evidence>
<dbReference type="EMBL" id="JAELUR010000016">
    <property type="protein sequence ID" value="KAG7423188.1"/>
    <property type="molecule type" value="Genomic_DNA"/>
</dbReference>